<dbReference type="Proteomes" id="UP001151760">
    <property type="component" value="Unassembled WGS sequence"/>
</dbReference>
<protein>
    <submittedName>
        <fullName evidence="1">Uncharacterized protein</fullName>
    </submittedName>
</protein>
<name>A0ABQ4ZES9_9ASTR</name>
<dbReference type="EMBL" id="BQNB010011223">
    <property type="protein sequence ID" value="GJS87766.1"/>
    <property type="molecule type" value="Genomic_DNA"/>
</dbReference>
<keyword evidence="2" id="KW-1185">Reference proteome</keyword>
<sequence>MVMVTAEVMATMMLVVKDGGGSGGCGGGSYDLDSILQSRSCKDKNDPMWDRDLDSLVADNDGLGALMSMGRVFKTRLRSRGVKLSGNIDIEFKIVNEYSVRVNKVQEYPGSNVPLAGVPSKKTRAVMYPLQVSPPRRPGQFFGKEEEGVYDDTEEHRMAVGVAAVVVVRGVGDDGDMMMMVT</sequence>
<evidence type="ECO:0000313" key="1">
    <source>
        <dbReference type="EMBL" id="GJS87766.1"/>
    </source>
</evidence>
<comment type="caution">
    <text evidence="1">The sequence shown here is derived from an EMBL/GenBank/DDBJ whole genome shotgun (WGS) entry which is preliminary data.</text>
</comment>
<proteinExistence type="predicted"/>
<accession>A0ABQ4ZES9</accession>
<gene>
    <name evidence="1" type="ORF">Tco_0770402</name>
</gene>
<reference evidence="1" key="1">
    <citation type="journal article" date="2022" name="Int. J. Mol. Sci.">
        <title>Draft Genome of Tanacetum Coccineum: Genomic Comparison of Closely Related Tanacetum-Family Plants.</title>
        <authorList>
            <person name="Yamashiro T."/>
            <person name="Shiraishi A."/>
            <person name="Nakayama K."/>
            <person name="Satake H."/>
        </authorList>
    </citation>
    <scope>NUCLEOTIDE SEQUENCE</scope>
</reference>
<evidence type="ECO:0000313" key="2">
    <source>
        <dbReference type="Proteomes" id="UP001151760"/>
    </source>
</evidence>
<organism evidence="1 2">
    <name type="scientific">Tanacetum coccineum</name>
    <dbReference type="NCBI Taxonomy" id="301880"/>
    <lineage>
        <taxon>Eukaryota</taxon>
        <taxon>Viridiplantae</taxon>
        <taxon>Streptophyta</taxon>
        <taxon>Embryophyta</taxon>
        <taxon>Tracheophyta</taxon>
        <taxon>Spermatophyta</taxon>
        <taxon>Magnoliopsida</taxon>
        <taxon>eudicotyledons</taxon>
        <taxon>Gunneridae</taxon>
        <taxon>Pentapetalae</taxon>
        <taxon>asterids</taxon>
        <taxon>campanulids</taxon>
        <taxon>Asterales</taxon>
        <taxon>Asteraceae</taxon>
        <taxon>Asteroideae</taxon>
        <taxon>Anthemideae</taxon>
        <taxon>Anthemidinae</taxon>
        <taxon>Tanacetum</taxon>
    </lineage>
</organism>
<reference evidence="1" key="2">
    <citation type="submission" date="2022-01" db="EMBL/GenBank/DDBJ databases">
        <authorList>
            <person name="Yamashiro T."/>
            <person name="Shiraishi A."/>
            <person name="Satake H."/>
            <person name="Nakayama K."/>
        </authorList>
    </citation>
    <scope>NUCLEOTIDE SEQUENCE</scope>
</reference>